<name>A0A0G3WL16_9BACT</name>
<accession>A0A0G3WL16</accession>
<organism evidence="2 3">
    <name type="scientific">Endomicrobium proavitum</name>
    <dbReference type="NCBI Taxonomy" id="1408281"/>
    <lineage>
        <taxon>Bacteria</taxon>
        <taxon>Pseudomonadati</taxon>
        <taxon>Elusimicrobiota</taxon>
        <taxon>Endomicrobiia</taxon>
        <taxon>Endomicrobiales</taxon>
        <taxon>Endomicrobiaceae</taxon>
        <taxon>Endomicrobium</taxon>
    </lineage>
</organism>
<feature type="chain" id="PRO_5005186081" evidence="1">
    <location>
        <begin position="26"/>
        <end position="99"/>
    </location>
</feature>
<proteinExistence type="predicted"/>
<protein>
    <submittedName>
        <fullName evidence="2">Uncharacterized protein</fullName>
    </submittedName>
</protein>
<dbReference type="KEGG" id="epo:Epro_0815"/>
<dbReference type="Proteomes" id="UP000035337">
    <property type="component" value="Chromosome"/>
</dbReference>
<keyword evidence="1" id="KW-0732">Signal</keyword>
<evidence type="ECO:0000313" key="3">
    <source>
        <dbReference type="Proteomes" id="UP000035337"/>
    </source>
</evidence>
<sequence>MNTIKMKKILISLLSIIILNSQATATLGYSSYFPSMFTAFYEIVFQKSNSDVAWVNNQTSIIGTESVNIEGDRLTNKGSVIANAENGEDKSKLNIAFII</sequence>
<feature type="signal peptide" evidence="1">
    <location>
        <begin position="1"/>
        <end position="25"/>
    </location>
</feature>
<reference evidence="2 3" key="1">
    <citation type="submission" date="2014-09" db="EMBL/GenBank/DDBJ databases">
        <title>Complete genome sequence of Endomicrobium proavitum.</title>
        <authorList>
            <person name="Zheng H."/>
        </authorList>
    </citation>
    <scope>NUCLEOTIDE SEQUENCE [LARGE SCALE GENOMIC DNA]</scope>
    <source>
        <strain evidence="2 3">Rsa215</strain>
    </source>
</reference>
<dbReference type="AlphaFoldDB" id="A0A0G3WL16"/>
<dbReference type="STRING" id="1408281.Epro_0815"/>
<evidence type="ECO:0000256" key="1">
    <source>
        <dbReference type="SAM" id="SignalP"/>
    </source>
</evidence>
<gene>
    <name evidence="2" type="ORF">Epro_0815</name>
</gene>
<dbReference type="EMBL" id="CP009498">
    <property type="protein sequence ID" value="AKL98194.1"/>
    <property type="molecule type" value="Genomic_DNA"/>
</dbReference>
<keyword evidence="3" id="KW-1185">Reference proteome</keyword>
<evidence type="ECO:0000313" key="2">
    <source>
        <dbReference type="EMBL" id="AKL98194.1"/>
    </source>
</evidence>